<dbReference type="EMBL" id="BOOB01000066">
    <property type="protein sequence ID" value="GIH36711.1"/>
    <property type="molecule type" value="Genomic_DNA"/>
</dbReference>
<evidence type="ECO:0000313" key="8">
    <source>
        <dbReference type="Proteomes" id="UP000651728"/>
    </source>
</evidence>
<dbReference type="RefSeq" id="WP_204289345.1">
    <property type="nucleotide sequence ID" value="NZ_BAABEJ010000033.1"/>
</dbReference>
<evidence type="ECO:0000259" key="6">
    <source>
        <dbReference type="PROSITE" id="PS50975"/>
    </source>
</evidence>
<dbReference type="Gene3D" id="3.30.1490.20">
    <property type="entry name" value="ATP-grasp fold, A domain"/>
    <property type="match status" value="1"/>
</dbReference>
<keyword evidence="2 5" id="KW-0547">Nucleotide-binding</keyword>
<evidence type="ECO:0000256" key="3">
    <source>
        <dbReference type="ARBA" id="ARBA00022755"/>
    </source>
</evidence>
<dbReference type="InterPro" id="IPR052032">
    <property type="entry name" value="ATP-dep_AA_Ligase"/>
</dbReference>
<dbReference type="Gene3D" id="3.30.470.20">
    <property type="entry name" value="ATP-grasp fold, B domain"/>
    <property type="match status" value="1"/>
</dbReference>
<keyword evidence="1" id="KW-0436">Ligase</keyword>
<feature type="domain" description="ATP-grasp" evidence="6">
    <location>
        <begin position="114"/>
        <end position="309"/>
    </location>
</feature>
<protein>
    <recommendedName>
        <fullName evidence="6">ATP-grasp domain-containing protein</fullName>
    </recommendedName>
</protein>
<evidence type="ECO:0000256" key="1">
    <source>
        <dbReference type="ARBA" id="ARBA00022598"/>
    </source>
</evidence>
<evidence type="ECO:0000256" key="4">
    <source>
        <dbReference type="ARBA" id="ARBA00022840"/>
    </source>
</evidence>
<dbReference type="Pfam" id="PF02222">
    <property type="entry name" value="ATP-grasp"/>
    <property type="match status" value="1"/>
</dbReference>
<evidence type="ECO:0000313" key="7">
    <source>
        <dbReference type="EMBL" id="GIH36711.1"/>
    </source>
</evidence>
<comment type="caution">
    <text evidence="7">The sequence shown here is derived from an EMBL/GenBank/DDBJ whole genome shotgun (WGS) entry which is preliminary data.</text>
</comment>
<dbReference type="InterPro" id="IPR013815">
    <property type="entry name" value="ATP_grasp_subdomain_1"/>
</dbReference>
<keyword evidence="4 5" id="KW-0067">ATP-binding</keyword>
<name>A0ABQ4FPH3_9ACTN</name>
<dbReference type="InterPro" id="IPR003135">
    <property type="entry name" value="ATP-grasp_carboxylate-amine"/>
</dbReference>
<gene>
    <name evidence="7" type="ORF">Mam01_68750</name>
</gene>
<keyword evidence="8" id="KW-1185">Reference proteome</keyword>
<dbReference type="SUPFAM" id="SSF56059">
    <property type="entry name" value="Glutathione synthetase ATP-binding domain-like"/>
    <property type="match status" value="1"/>
</dbReference>
<dbReference type="PANTHER" id="PTHR43585">
    <property type="entry name" value="FUMIPYRROLE BIOSYNTHESIS PROTEIN C"/>
    <property type="match status" value="1"/>
</dbReference>
<evidence type="ECO:0000256" key="2">
    <source>
        <dbReference type="ARBA" id="ARBA00022741"/>
    </source>
</evidence>
<dbReference type="InterPro" id="IPR011761">
    <property type="entry name" value="ATP-grasp"/>
</dbReference>
<organism evidence="7 8">
    <name type="scientific">Microbispora amethystogenes</name>
    <dbReference type="NCBI Taxonomy" id="1427754"/>
    <lineage>
        <taxon>Bacteria</taxon>
        <taxon>Bacillati</taxon>
        <taxon>Actinomycetota</taxon>
        <taxon>Actinomycetes</taxon>
        <taxon>Streptosporangiales</taxon>
        <taxon>Streptosporangiaceae</taxon>
        <taxon>Microbispora</taxon>
    </lineage>
</organism>
<proteinExistence type="predicted"/>
<reference evidence="7 8" key="1">
    <citation type="submission" date="2021-01" db="EMBL/GenBank/DDBJ databases">
        <title>Whole genome shotgun sequence of Microbispora amethystogenes NBRC 101907.</title>
        <authorList>
            <person name="Komaki H."/>
            <person name="Tamura T."/>
        </authorList>
    </citation>
    <scope>NUCLEOTIDE SEQUENCE [LARGE SCALE GENOMIC DNA]</scope>
    <source>
        <strain evidence="7 8">NBRC 101907</strain>
    </source>
</reference>
<dbReference type="PANTHER" id="PTHR43585:SF2">
    <property type="entry name" value="ATP-GRASP ENZYME FSQD"/>
    <property type="match status" value="1"/>
</dbReference>
<dbReference type="PROSITE" id="PS50975">
    <property type="entry name" value="ATP_GRASP"/>
    <property type="match status" value="1"/>
</dbReference>
<keyword evidence="3" id="KW-0658">Purine biosynthesis</keyword>
<accession>A0ABQ4FPH3</accession>
<evidence type="ECO:0000256" key="5">
    <source>
        <dbReference type="PROSITE-ProRule" id="PRU00409"/>
    </source>
</evidence>
<sequence length="408" mass="43821">MTDRRPTVLLINSGKTAPVPLLEADDSHLLAVITEPGYRRLYSPGTRVRLVEDIADLHAVEQAGVEIAAGEPPLAVVAPSERSLVPGAYLRGLFGLDGLDVTTAIGFTSKYAMKRRLRAAGVPVADFALVDGVRDLPRAVGELGWPLVVKPVFGTGSMRTVRLGGRAEFEAALGAGLLAELDDAGRPLIAERWIDMDAEYHCDAVVWDGEVRHAVASRYFEPLLGRLTEVNGSHTLPEGPVAGSILRLNRKVIEVLGLKAGVTHMEVFEADGRLLVGEIAARPGGGGIPRMIALSTGVDVWRAFVDISLGREPRLEPRLEPFATDGIHVNVQLPVKLGKVLEVPPWEEIEKLPGVLEVEPQIAPGDVVQGSIHSSRGAAQVHAWLSSEREAGLLHDELERFSITVSSS</sequence>
<dbReference type="Proteomes" id="UP000651728">
    <property type="component" value="Unassembled WGS sequence"/>
</dbReference>
<dbReference type="Gene3D" id="3.40.50.20">
    <property type="match status" value="1"/>
</dbReference>